<evidence type="ECO:0000313" key="4">
    <source>
        <dbReference type="Proteomes" id="UP000247523"/>
    </source>
</evidence>
<reference evidence="1 4" key="2">
    <citation type="submission" date="2018-05" db="EMBL/GenBank/DDBJ databases">
        <title>Genomic Encyclopedia of Type Strains, Phase IV (KMG-IV): sequencing the most valuable type-strain genomes for metagenomic binning, comparative biology and taxonomic classification.</title>
        <authorList>
            <person name="Goeker M."/>
        </authorList>
    </citation>
    <scope>NUCLEOTIDE SEQUENCE [LARGE SCALE GENOMIC DNA]</scope>
    <source>
        <strain evidence="1 4">DSM 28816</strain>
    </source>
</reference>
<gene>
    <name evidence="1" type="ORF">C8E03_102626</name>
    <name evidence="2" type="ORF">CG710_012130</name>
</gene>
<reference evidence="2" key="3">
    <citation type="submission" date="2018-07" db="EMBL/GenBank/DDBJ databases">
        <authorList>
            <person name="Quirk P.G."/>
            <person name="Krulwich T.A."/>
        </authorList>
    </citation>
    <scope>NUCLEOTIDE SEQUENCE</scope>
    <source>
        <strain evidence="2">CCRI-19302</strain>
    </source>
</reference>
<protein>
    <submittedName>
        <fullName evidence="1">Coenzyme PQQ synthesis protein D (PqqD)</fullName>
    </submittedName>
    <submittedName>
        <fullName evidence="2">PqqD family protein</fullName>
    </submittedName>
</protein>
<dbReference type="InterPro" id="IPR008792">
    <property type="entry name" value="PQQD"/>
</dbReference>
<evidence type="ECO:0000313" key="1">
    <source>
        <dbReference type="EMBL" id="PXV93851.1"/>
    </source>
</evidence>
<sequence>MEVNKQYKVKSCVQLRKTNLEGLVFDSEKNKMHILNLTAFDVLELLNEDKSINDIAILMQEKYEVDFIRIKNDIYNIVEEFEKLGLILSMS</sequence>
<dbReference type="InterPro" id="IPR041881">
    <property type="entry name" value="PqqD_sf"/>
</dbReference>
<evidence type="ECO:0000313" key="2">
    <source>
        <dbReference type="EMBL" id="RDY30910.1"/>
    </source>
</evidence>
<dbReference type="AlphaFoldDB" id="A0A255I1N4"/>
<name>A0A255I1N4_9FIRM</name>
<dbReference type="Proteomes" id="UP000216411">
    <property type="component" value="Unassembled WGS sequence"/>
</dbReference>
<dbReference type="EMBL" id="NOKA02000025">
    <property type="protein sequence ID" value="RDY30910.1"/>
    <property type="molecule type" value="Genomic_DNA"/>
</dbReference>
<dbReference type="Proteomes" id="UP000247523">
    <property type="component" value="Unassembled WGS sequence"/>
</dbReference>
<accession>A0A255I1N4</accession>
<comment type="caution">
    <text evidence="2">The sequence shown here is derived from an EMBL/GenBank/DDBJ whole genome shotgun (WGS) entry which is preliminary data.</text>
</comment>
<evidence type="ECO:0000313" key="3">
    <source>
        <dbReference type="Proteomes" id="UP000216411"/>
    </source>
</evidence>
<dbReference type="Pfam" id="PF05402">
    <property type="entry name" value="PqqD"/>
    <property type="match status" value="1"/>
</dbReference>
<dbReference type="EMBL" id="QICS01000002">
    <property type="protein sequence ID" value="PXV93851.1"/>
    <property type="molecule type" value="Genomic_DNA"/>
</dbReference>
<dbReference type="RefSeq" id="WP_094379187.1">
    <property type="nucleotide sequence ID" value="NZ_NOKA02000025.1"/>
</dbReference>
<organism evidence="2 3">
    <name type="scientific">Lachnotalea glycerini</name>
    <dbReference type="NCBI Taxonomy" id="1763509"/>
    <lineage>
        <taxon>Bacteria</taxon>
        <taxon>Bacillati</taxon>
        <taxon>Bacillota</taxon>
        <taxon>Clostridia</taxon>
        <taxon>Lachnospirales</taxon>
        <taxon>Lachnospiraceae</taxon>
        <taxon>Lachnotalea</taxon>
    </lineage>
</organism>
<reference evidence="2 3" key="1">
    <citation type="journal article" date="2017" name="Genome Announc.">
        <title>Draft Genome Sequence of a Sporulating and Motile Strain of Lachnotalea glycerini Isolated from Water in Quebec City, Canada.</title>
        <authorList>
            <person name="Maheux A.F."/>
            <person name="Boudreau D.K."/>
            <person name="Berube E."/>
            <person name="Boissinot M."/>
            <person name="Raymond F."/>
            <person name="Brodeur S."/>
            <person name="Corbeil J."/>
            <person name="Isabel S."/>
            <person name="Omar R.F."/>
            <person name="Bergeron M.G."/>
        </authorList>
    </citation>
    <scope>NUCLEOTIDE SEQUENCE [LARGE SCALE GENOMIC DNA]</scope>
    <source>
        <strain evidence="2 3">CCRI-19302</strain>
    </source>
</reference>
<dbReference type="Gene3D" id="1.10.10.1150">
    <property type="entry name" value="Coenzyme PQQ synthesis protein D (PqqD)"/>
    <property type="match status" value="1"/>
</dbReference>
<keyword evidence="3" id="KW-1185">Reference proteome</keyword>
<proteinExistence type="predicted"/>